<feature type="region of interest" description="Disordered" evidence="8">
    <location>
        <begin position="492"/>
        <end position="531"/>
    </location>
</feature>
<keyword evidence="6" id="KW-0969">Cilium</keyword>
<dbReference type="InterPro" id="IPR039468">
    <property type="entry name" value="WDR19_WD40_rpt"/>
</dbReference>
<evidence type="ECO:0000259" key="9">
    <source>
        <dbReference type="SMART" id="SM01175"/>
    </source>
</evidence>
<dbReference type="FunFam" id="2.130.10.10:FF:000242">
    <property type="entry name" value="WD repeat domain 19, isoform CRA_a"/>
    <property type="match status" value="1"/>
</dbReference>
<feature type="compositionally biased region" description="Low complexity" evidence="8">
    <location>
        <begin position="1"/>
        <end position="38"/>
    </location>
</feature>
<dbReference type="Pfam" id="PF15911">
    <property type="entry name" value="Beta-prop_WDR19_2nd"/>
    <property type="match status" value="1"/>
</dbReference>
<evidence type="ECO:0000256" key="8">
    <source>
        <dbReference type="SAM" id="MobiDB-lite"/>
    </source>
</evidence>
<feature type="compositionally biased region" description="Polar residues" evidence="8">
    <location>
        <begin position="216"/>
        <end position="234"/>
    </location>
</feature>
<dbReference type="Gene3D" id="1.25.40.470">
    <property type="match status" value="2"/>
</dbReference>
<evidence type="ECO:0000313" key="10">
    <source>
        <dbReference type="EMBL" id="CAI8050390.1"/>
    </source>
</evidence>
<feature type="region of interest" description="Disordered" evidence="8">
    <location>
        <begin position="286"/>
        <end position="337"/>
    </location>
</feature>
<keyword evidence="3" id="KW-0677">Repeat</keyword>
<dbReference type="InterPro" id="IPR025258">
    <property type="entry name" value="RH_dom"/>
</dbReference>
<dbReference type="Pfam" id="PF23389">
    <property type="entry name" value="Beta-prop_WDR19_1st"/>
    <property type="match status" value="1"/>
</dbReference>
<keyword evidence="7" id="KW-0966">Cell projection</keyword>
<accession>A0AA35TLB8</accession>
<dbReference type="Gene3D" id="2.130.10.10">
    <property type="entry name" value="YVTN repeat-like/Quinoprotein amine dehydrogenase"/>
    <property type="match status" value="1"/>
</dbReference>
<dbReference type="PANTHER" id="PTHR14920">
    <property type="entry name" value="OSMOTIC AVOIDANCE ABNORMAL PROTEIN 1/WD REPEAT MEMBRANE PROTEIN"/>
    <property type="match status" value="1"/>
</dbReference>
<dbReference type="GO" id="GO:0035721">
    <property type="term" value="P:intraciliary retrograde transport"/>
    <property type="evidence" value="ECO:0007669"/>
    <property type="project" value="InterPro"/>
</dbReference>
<dbReference type="EMBL" id="CASHTH010003862">
    <property type="protein sequence ID" value="CAI8050390.1"/>
    <property type="molecule type" value="Genomic_DNA"/>
</dbReference>
<keyword evidence="11" id="KW-1185">Reference proteome</keyword>
<dbReference type="InterPro" id="IPR057855">
    <property type="entry name" value="Beta-prop_WDR19_1st"/>
</dbReference>
<dbReference type="SMART" id="SM00320">
    <property type="entry name" value="WD40"/>
    <property type="match status" value="5"/>
</dbReference>
<comment type="caution">
    <text evidence="10">The sequence shown here is derived from an EMBL/GenBank/DDBJ whole genome shotgun (WGS) entry which is preliminary data.</text>
</comment>
<evidence type="ECO:0000313" key="11">
    <source>
        <dbReference type="Proteomes" id="UP001174909"/>
    </source>
</evidence>
<feature type="compositionally biased region" description="Polar residues" evidence="8">
    <location>
        <begin position="123"/>
        <end position="156"/>
    </location>
</feature>
<keyword evidence="4" id="KW-0970">Cilium biogenesis/degradation</keyword>
<feature type="compositionally biased region" description="Basic and acidic residues" evidence="8">
    <location>
        <begin position="494"/>
        <end position="505"/>
    </location>
</feature>
<feature type="region of interest" description="Disordered" evidence="8">
    <location>
        <begin position="366"/>
        <end position="458"/>
    </location>
</feature>
<feature type="region of interest" description="Disordered" evidence="8">
    <location>
        <begin position="116"/>
        <end position="250"/>
    </location>
</feature>
<gene>
    <name evidence="10" type="ORF">GBAR_LOCUS27675</name>
</gene>
<dbReference type="SMART" id="SM01175">
    <property type="entry name" value="DUF4206"/>
    <property type="match status" value="1"/>
</dbReference>
<dbReference type="InterPro" id="IPR036322">
    <property type="entry name" value="WD40_repeat_dom_sf"/>
</dbReference>
<dbReference type="GO" id="GO:0005929">
    <property type="term" value="C:cilium"/>
    <property type="evidence" value="ECO:0007669"/>
    <property type="project" value="UniProtKB-SubCell"/>
</dbReference>
<reference evidence="10" key="1">
    <citation type="submission" date="2023-03" db="EMBL/GenBank/DDBJ databases">
        <authorList>
            <person name="Steffen K."/>
            <person name="Cardenas P."/>
        </authorList>
    </citation>
    <scope>NUCLEOTIDE SEQUENCE</scope>
</reference>
<evidence type="ECO:0000256" key="6">
    <source>
        <dbReference type="ARBA" id="ARBA00023069"/>
    </source>
</evidence>
<protein>
    <submittedName>
        <fullName evidence="10">WD repeat-containing protein 19</fullName>
    </submittedName>
</protein>
<dbReference type="SUPFAM" id="SSF50978">
    <property type="entry name" value="WD40 repeat-like"/>
    <property type="match status" value="1"/>
</dbReference>
<feature type="compositionally biased region" description="Low complexity" evidence="8">
    <location>
        <begin position="235"/>
        <end position="250"/>
    </location>
</feature>
<comment type="subcellular location">
    <subcellularLocation>
        <location evidence="1">Cell projection</location>
        <location evidence="1">Cilium</location>
    </subcellularLocation>
</comment>
<feature type="compositionally biased region" description="Polar residues" evidence="8">
    <location>
        <begin position="311"/>
        <end position="323"/>
    </location>
</feature>
<dbReference type="PANTHER" id="PTHR14920:SF0">
    <property type="entry name" value="WD REPEAT DOMAIN 19"/>
    <property type="match status" value="1"/>
</dbReference>
<dbReference type="GO" id="GO:0008104">
    <property type="term" value="P:intracellular protein localization"/>
    <property type="evidence" value="ECO:0007669"/>
    <property type="project" value="UniProtKB-ARBA"/>
</dbReference>
<feature type="domain" description="Rubicon Homology" evidence="9">
    <location>
        <begin position="680"/>
        <end position="784"/>
    </location>
</feature>
<dbReference type="SUPFAM" id="SSF48452">
    <property type="entry name" value="TPR-like"/>
    <property type="match status" value="1"/>
</dbReference>
<evidence type="ECO:0000256" key="2">
    <source>
        <dbReference type="ARBA" id="ARBA00022574"/>
    </source>
</evidence>
<dbReference type="Pfam" id="PF23387">
    <property type="entry name" value="TPR_IFT80_172"/>
    <property type="match status" value="1"/>
</dbReference>
<keyword evidence="2" id="KW-0853">WD repeat</keyword>
<keyword evidence="5" id="KW-0802">TPR repeat</keyword>
<feature type="compositionally biased region" description="Polar residues" evidence="8">
    <location>
        <begin position="429"/>
        <end position="444"/>
    </location>
</feature>
<dbReference type="InterPro" id="IPR040379">
    <property type="entry name" value="WDR19/dyf-2"/>
</dbReference>
<dbReference type="InterPro" id="IPR056157">
    <property type="entry name" value="TPR_IFT80_172_dom"/>
</dbReference>
<evidence type="ECO:0000256" key="4">
    <source>
        <dbReference type="ARBA" id="ARBA00022794"/>
    </source>
</evidence>
<name>A0AA35TLB8_GEOBA</name>
<organism evidence="10 11">
    <name type="scientific">Geodia barretti</name>
    <name type="common">Barrett's horny sponge</name>
    <dbReference type="NCBI Taxonomy" id="519541"/>
    <lineage>
        <taxon>Eukaryota</taxon>
        <taxon>Metazoa</taxon>
        <taxon>Porifera</taxon>
        <taxon>Demospongiae</taxon>
        <taxon>Heteroscleromorpha</taxon>
        <taxon>Tetractinellida</taxon>
        <taxon>Astrophorina</taxon>
        <taxon>Geodiidae</taxon>
        <taxon>Geodia</taxon>
    </lineage>
</organism>
<dbReference type="Proteomes" id="UP001174909">
    <property type="component" value="Unassembled WGS sequence"/>
</dbReference>
<dbReference type="InterPro" id="IPR001680">
    <property type="entry name" value="WD40_rpt"/>
</dbReference>
<dbReference type="GO" id="GO:0060271">
    <property type="term" value="P:cilium assembly"/>
    <property type="evidence" value="ECO:0007669"/>
    <property type="project" value="TreeGrafter"/>
</dbReference>
<dbReference type="FunFam" id="1.25.40.470:FF:000009">
    <property type="entry name" value="WD repeat-containing protein 19 isoform X1"/>
    <property type="match status" value="1"/>
</dbReference>
<dbReference type="SUPFAM" id="SSF82171">
    <property type="entry name" value="DPP6 N-terminal domain-like"/>
    <property type="match status" value="1"/>
</dbReference>
<proteinExistence type="predicted"/>
<evidence type="ECO:0000256" key="7">
    <source>
        <dbReference type="ARBA" id="ARBA00023273"/>
    </source>
</evidence>
<feature type="compositionally biased region" description="Basic and acidic residues" evidence="8">
    <location>
        <begin position="394"/>
        <end position="406"/>
    </location>
</feature>
<feature type="region of interest" description="Disordered" evidence="8">
    <location>
        <begin position="1"/>
        <end position="102"/>
    </location>
</feature>
<dbReference type="InterPro" id="IPR011990">
    <property type="entry name" value="TPR-like_helical_dom_sf"/>
</dbReference>
<evidence type="ECO:0000256" key="1">
    <source>
        <dbReference type="ARBA" id="ARBA00004138"/>
    </source>
</evidence>
<sequence>MSVESGGSLAASGSPSNSLSMAASLGASTTRTAVRSTAMGVAYEAGDPRARSPERTPATASALLRTVKQGVESEEEGRKRRGKGGGGGGKREKTNGKFLNANKQLMKKGILEFESRAGDSDRSSTLPHTSTSPQHNNFRPLSVYTTSPPNTLSADATPTDLRPGVLVAGPGGSMRRVFRDQSPTDVLPYPGNSVQLAFSPDSGYGNTPDGVRHSDQQPQAANTSTNALNLPRNGSSSRSNSERTSSSDSVGVTVTIDSGVSFCGADMSVPRPAKFRIGEAVTTAFPAISSPPLPSNGGTPLESETGRDNPASPSHSLTRTVNKTPGHLISSANSPRHYNSYSINFPLSSGPKGETQVFQFNPQVTTSSMTHGVSTPALSSLPPTSPRHKNHHTPNNDDYRSRDREAPGNSRRQTSPARDLRDRARQTRSRSQPMVASLTLNKPSPDSHKDRSSGSGQKDYFQVTDELSRENSHFSLSEALITIVEQYKANTTEARQETLRGERDQQATPPPDPMDAAPNSDLYTTSPPPRSWGSLSSIATEDSVDKFSLQKSTPKISLVDLMRNAGSAVQSAESTAQRLLQFIAAQYSGVESEDIGNSSTVLTLPVDFLCSLRQDEDLQKSVTTSNPPTRGSKDWAPPRAQIIFHIKTPQRNMMKHLAAQGYRCTGCGMRQEPSQARHFRFCNYTGKYYVSNFAHDLLERIHYEPVFDLNNINPSDLHHCTITSPGQDVHTYSIDDFLQIKLKLRYLRSLLQDSIKHVKSCPAVFEIHPVVNGSGRVKFAWQRSVGNYLAVSGVNKVVNIYDRHGEHQNDVIILLPGLCTSLDWDRDGDVLAVTQDKNGMLHLWSTHSPEVIKLDSGMKEHLTVCAWAKTSNQLAVGTARGNLLLYNHRSRRKIPILGKHSKAITTAAWSSENLLALGSEDRSMTISNSRGDTLKSTQLRAEPYDIQFSTVTAEDGITSATIITTVISHKTLMLNDIDSEENPIELAFQGRYGNIVSYRPYGNGCIMIGFSNGYFVVISTRKDEHGQELFSSRNHKDCLGDVAISTSLSQAASCGDNCIKIHDLSDLKGVYTIIDIEEEKGQLDKLNWTDDGQLLSVSTVNGGVLTYLAKLPQLGDSSSTRVAYLTSLLQVTIVNNVEEEPAIKMDTVVEPSFLALGPFHMAVGINDRCWIYEIRDHGEVFEKSYLGNVISMDLNSQYAAALYDGHILLHTIDSTSEGTYPTGVDGGMGGRESRVFPEQGKEELILSMGLTQDFLIYSTQSGCLRHFFLEDWQYVNEHRHVVGIARVWPDASGTRVVFVDEKSDAFLLNPVDDSVLELAHFPPNVRGILWETCPLDKHIFLAYDEESMFTYVHSRDTVTGPTCQMVGATKLPFGLTPLMMYNGEVTCQSLTGKLAILRLGTHNFRDDQDMAEEQLRVSLQKSISLRRFKDAWSYAQALDVASCWEELAQAALYHIDIELAIRAYRHLKNVAMVYSLEQVQHVEDRNLLVGHLAMFMEQYNEAQDHLLASSNPMAALEMRRDLLHWDQALSLAKRLAPDQIPYISKEYAQQLEFTGDYANALFHYEKGILESPEDSAHSEVCCCGVARMAIRTGDIRRGIGMAQSRDNRQLKRDCAAILESMKLYAEAGVLYDRAESWDKAATVYVKSKNWDKVGELLQRVSSSRLHAQYAKAREADGHYMEAARAYESAHDHDNAARVYLDLLKSPDEAVRIVRGSGSVEGAKMVARFFQKTGDYSSALQFLVLSKCNDEAFAMAESYDHMQLYAEVVGEDSTTDDYLRIATHFQRVSDHLRAGQFFLKAREFTKALEHFIQCSVSKYPEGEHIDLAIQTAAEAGDEALVQRLTDYLIGEIDAVPKDARYLFQMYMALGQYPEAARTAILIAREDQTAGNYRNAHDVLFHMYTELRDRDIRIPAEMVQNLMLLHSYVLVKLHVKQGNHMKAARLLIRVANNISKFPSHVVPILTSTVIECQRAGLKGSAFGFAAMLMRPEYRQQIDVKWRKKIEQIVRKPDKTELEEEVRGCLHCSHPLPLTSLDCPQCKNTLHYCIVTGQHMAKDNWTECPHCKFPALLTEFQSLLESEKGDGMCPMCSLPVKSSDLVLISREN</sequence>
<evidence type="ECO:0000256" key="5">
    <source>
        <dbReference type="ARBA" id="ARBA00022803"/>
    </source>
</evidence>
<dbReference type="GO" id="GO:0030991">
    <property type="term" value="C:intraciliary transport particle A"/>
    <property type="evidence" value="ECO:0007669"/>
    <property type="project" value="TreeGrafter"/>
</dbReference>
<evidence type="ECO:0000256" key="3">
    <source>
        <dbReference type="ARBA" id="ARBA00022737"/>
    </source>
</evidence>
<dbReference type="InterPro" id="IPR015943">
    <property type="entry name" value="WD40/YVTN_repeat-like_dom_sf"/>
</dbReference>